<dbReference type="EMBL" id="CP097762">
    <property type="protein sequence ID" value="URJ25148.1"/>
    <property type="molecule type" value="Genomic_DNA"/>
</dbReference>
<evidence type="ECO:0000256" key="2">
    <source>
        <dbReference type="ARBA" id="ARBA00022516"/>
    </source>
</evidence>
<comment type="subunit">
    <text evidence="10">Probably interacts with PlsX.</text>
</comment>
<keyword evidence="3 10" id="KW-0808">Transferase</keyword>
<keyword evidence="9 10" id="KW-1208">Phospholipid metabolism</keyword>
<evidence type="ECO:0000256" key="1">
    <source>
        <dbReference type="ARBA" id="ARBA00022475"/>
    </source>
</evidence>
<evidence type="ECO:0000256" key="9">
    <source>
        <dbReference type="ARBA" id="ARBA00023264"/>
    </source>
</evidence>
<keyword evidence="1 10" id="KW-1003">Cell membrane</keyword>
<keyword evidence="4 10" id="KW-0812">Transmembrane</keyword>
<dbReference type="Pfam" id="PF02660">
    <property type="entry name" value="G3P_acyltransf"/>
    <property type="match status" value="1"/>
</dbReference>
<evidence type="ECO:0000256" key="8">
    <source>
        <dbReference type="ARBA" id="ARBA00023209"/>
    </source>
</evidence>
<evidence type="ECO:0000313" key="12">
    <source>
        <dbReference type="Proteomes" id="UP001056834"/>
    </source>
</evidence>
<feature type="transmembrane region" description="Helical" evidence="10">
    <location>
        <begin position="161"/>
        <end position="179"/>
    </location>
</feature>
<evidence type="ECO:0000256" key="3">
    <source>
        <dbReference type="ARBA" id="ARBA00022679"/>
    </source>
</evidence>
<gene>
    <name evidence="10 11" type="primary">plsY</name>
    <name evidence="11" type="ORF">M9405_00195</name>
</gene>
<dbReference type="InterPro" id="IPR003811">
    <property type="entry name" value="G3P_acylTferase_PlsY"/>
</dbReference>
<evidence type="ECO:0000256" key="5">
    <source>
        <dbReference type="ARBA" id="ARBA00022989"/>
    </source>
</evidence>
<evidence type="ECO:0000256" key="7">
    <source>
        <dbReference type="ARBA" id="ARBA00023136"/>
    </source>
</evidence>
<reference evidence="11" key="1">
    <citation type="submission" date="2022-05" db="EMBL/GenBank/DDBJ databases">
        <title>Impact of host demography and evolutionary history on endosymbiont molecular evolution: a test in carpenter ants (Genus Camponotus) and their Blochmannia endosymbionts.</title>
        <authorList>
            <person name="Manthey J.D."/>
            <person name="Giron J.C."/>
            <person name="Hruska J.P."/>
        </authorList>
    </citation>
    <scope>NUCLEOTIDE SEQUENCE</scope>
    <source>
        <strain evidence="11">C-006</strain>
    </source>
</reference>
<dbReference type="PANTHER" id="PTHR30309:SF0">
    <property type="entry name" value="GLYCEROL-3-PHOSPHATE ACYLTRANSFERASE-RELATED"/>
    <property type="match status" value="1"/>
</dbReference>
<evidence type="ECO:0000313" key="11">
    <source>
        <dbReference type="EMBL" id="URJ25148.1"/>
    </source>
</evidence>
<name>A0ABY4SUJ8_9ENTR</name>
<dbReference type="RefSeq" id="WP_250223279.1">
    <property type="nucleotide sequence ID" value="NZ_CP097762.1"/>
</dbReference>
<dbReference type="PANTHER" id="PTHR30309">
    <property type="entry name" value="INNER MEMBRANE PROTEIN YGIH"/>
    <property type="match status" value="1"/>
</dbReference>
<keyword evidence="12" id="KW-1185">Reference proteome</keyword>
<comment type="pathway">
    <text evidence="10">Lipid metabolism; phospholipid metabolism.</text>
</comment>
<keyword evidence="2 10" id="KW-0444">Lipid biosynthesis</keyword>
<feature type="transmembrane region" description="Helical" evidence="10">
    <location>
        <begin position="50"/>
        <end position="77"/>
    </location>
</feature>
<evidence type="ECO:0000256" key="10">
    <source>
        <dbReference type="HAMAP-Rule" id="MF_01043"/>
    </source>
</evidence>
<comment type="function">
    <text evidence="10">Catalyzes the transfer of an acyl group from acyl-phosphate (acyl-PO(4)) to glycerol-3-phosphate (G3P) to form lysophosphatidic acid (LPA). This enzyme utilizes acyl-phosphate as fatty acyl donor, but not acyl-CoA or acyl-ACP.</text>
</comment>
<evidence type="ECO:0000256" key="4">
    <source>
        <dbReference type="ARBA" id="ARBA00022692"/>
    </source>
</evidence>
<keyword evidence="7 10" id="KW-0472">Membrane</keyword>
<dbReference type="Proteomes" id="UP001056834">
    <property type="component" value="Chromosome"/>
</dbReference>
<feature type="transmembrane region" description="Helical" evidence="10">
    <location>
        <begin position="121"/>
        <end position="141"/>
    </location>
</feature>
<evidence type="ECO:0000256" key="6">
    <source>
        <dbReference type="ARBA" id="ARBA00023098"/>
    </source>
</evidence>
<protein>
    <recommendedName>
        <fullName evidence="10">Glycerol-3-phosphate acyltransferase</fullName>
    </recommendedName>
    <alternativeName>
        <fullName evidence="10">Acyl-PO4 G3P acyltransferase</fullName>
    </alternativeName>
    <alternativeName>
        <fullName evidence="10">Acyl-phosphate--glycerol-3-phosphate acyltransferase</fullName>
    </alternativeName>
    <alternativeName>
        <fullName evidence="10">G3P acyltransferase</fullName>
        <shortName evidence="10">GPAT</shortName>
        <ecNumber evidence="10">2.3.1.275</ecNumber>
    </alternativeName>
    <alternativeName>
        <fullName evidence="10">Lysophosphatidic acid synthase</fullName>
        <shortName evidence="10">LPA synthase</shortName>
    </alternativeName>
</protein>
<feature type="transmembrane region" description="Helical" evidence="10">
    <location>
        <begin position="6"/>
        <end position="29"/>
    </location>
</feature>
<dbReference type="EC" id="2.3.1.275" evidence="10"/>
<comment type="similarity">
    <text evidence="10">Belongs to the PlsY family.</text>
</comment>
<dbReference type="SMART" id="SM01207">
    <property type="entry name" value="G3P_acyltransf"/>
    <property type="match status" value="1"/>
</dbReference>
<organism evidence="11 12">
    <name type="scientific">Candidatus Blochmannia ocreatus</name>
    <name type="common">nom. nud.</name>
    <dbReference type="NCBI Taxonomy" id="251538"/>
    <lineage>
        <taxon>Bacteria</taxon>
        <taxon>Pseudomonadati</taxon>
        <taxon>Pseudomonadota</taxon>
        <taxon>Gammaproteobacteria</taxon>
        <taxon>Enterobacterales</taxon>
        <taxon>Enterobacteriaceae</taxon>
        <taxon>ant endosymbionts</taxon>
        <taxon>Candidatus Blochmanniella</taxon>
    </lineage>
</organism>
<dbReference type="NCBIfam" id="TIGR00023">
    <property type="entry name" value="glycerol-3-phosphate 1-O-acyltransferase PlsY"/>
    <property type="match status" value="1"/>
</dbReference>
<keyword evidence="8 10" id="KW-0594">Phospholipid biosynthesis</keyword>
<keyword evidence="11" id="KW-0012">Acyltransferase</keyword>
<accession>A0ABY4SUJ8</accession>
<comment type="catalytic activity">
    <reaction evidence="10">
        <text>an acyl phosphate + sn-glycerol 3-phosphate = a 1-acyl-sn-glycero-3-phosphate + phosphate</text>
        <dbReference type="Rhea" id="RHEA:34075"/>
        <dbReference type="ChEBI" id="CHEBI:43474"/>
        <dbReference type="ChEBI" id="CHEBI:57597"/>
        <dbReference type="ChEBI" id="CHEBI:57970"/>
        <dbReference type="ChEBI" id="CHEBI:59918"/>
        <dbReference type="EC" id="2.3.1.275"/>
    </reaction>
</comment>
<keyword evidence="5 10" id="KW-1133">Transmembrane helix</keyword>
<dbReference type="GO" id="GO:0004366">
    <property type="term" value="F:glycerol-3-phosphate O-acyltransferase activity"/>
    <property type="evidence" value="ECO:0007669"/>
    <property type="project" value="UniProtKB-EC"/>
</dbReference>
<feature type="transmembrane region" description="Helical" evidence="10">
    <location>
        <begin position="83"/>
        <end position="100"/>
    </location>
</feature>
<sequence length="209" mass="23641">METSFIIIIILAYFFGSISSAVLICKILCLPDPRFFGSNNPGATNILRIAGYKIAIVVIMFDALKGAIPIWLGYYLVMMNPKFLGITAIFSCLGHMYPVFLKFRGGKGVSTAFGSISAMNYDFFLIMISLWITIILISRYASLSAIVTASVVPFYTWYFQYQYLFAIIVISTLIVTKHIPNIKLLWIKQEKHIWGNKNKKAIHNDKKSL</sequence>
<keyword evidence="6 10" id="KW-0443">Lipid metabolism</keyword>
<proteinExistence type="inferred from homology"/>
<dbReference type="HAMAP" id="MF_01043">
    <property type="entry name" value="PlsY"/>
    <property type="match status" value="1"/>
</dbReference>
<comment type="subcellular location">
    <subcellularLocation>
        <location evidence="10">Cell membrane</location>
        <topology evidence="10">Multi-pass membrane protein</topology>
    </subcellularLocation>
</comment>